<gene>
    <name evidence="1" type="ORF">DHETER_LOCUS2238</name>
</gene>
<accession>A0ACA9KN78</accession>
<evidence type="ECO:0000313" key="1">
    <source>
        <dbReference type="EMBL" id="CAG8483644.1"/>
    </source>
</evidence>
<evidence type="ECO:0000313" key="2">
    <source>
        <dbReference type="Proteomes" id="UP000789702"/>
    </source>
</evidence>
<dbReference type="Proteomes" id="UP000789702">
    <property type="component" value="Unassembled WGS sequence"/>
</dbReference>
<organism evidence="1 2">
    <name type="scientific">Dentiscutata heterogama</name>
    <dbReference type="NCBI Taxonomy" id="1316150"/>
    <lineage>
        <taxon>Eukaryota</taxon>
        <taxon>Fungi</taxon>
        <taxon>Fungi incertae sedis</taxon>
        <taxon>Mucoromycota</taxon>
        <taxon>Glomeromycotina</taxon>
        <taxon>Glomeromycetes</taxon>
        <taxon>Diversisporales</taxon>
        <taxon>Gigasporaceae</taxon>
        <taxon>Dentiscutata</taxon>
    </lineage>
</organism>
<protein>
    <submittedName>
        <fullName evidence="1">3779_t:CDS:1</fullName>
    </submittedName>
</protein>
<sequence>MSSLMISLVSSNRRMGIHKDYIPKFYETHISFNEKKIFLFPEFLVIVILWIIVNDYAYELMKHIAAHSLEMRCDIENVEDLVKYIYKVVNNQTLYGSGKRAAWVQL</sequence>
<proteinExistence type="predicted"/>
<comment type="caution">
    <text evidence="1">The sequence shown here is derived from an EMBL/GenBank/DDBJ whole genome shotgun (WGS) entry which is preliminary data.</text>
</comment>
<name>A0ACA9KN78_9GLOM</name>
<reference evidence="1" key="1">
    <citation type="submission" date="2021-06" db="EMBL/GenBank/DDBJ databases">
        <authorList>
            <person name="Kallberg Y."/>
            <person name="Tangrot J."/>
            <person name="Rosling A."/>
        </authorList>
    </citation>
    <scope>NUCLEOTIDE SEQUENCE</scope>
    <source>
        <strain evidence="1">IL203A</strain>
    </source>
</reference>
<dbReference type="EMBL" id="CAJVPU010001556">
    <property type="protein sequence ID" value="CAG8483644.1"/>
    <property type="molecule type" value="Genomic_DNA"/>
</dbReference>
<keyword evidence="2" id="KW-1185">Reference proteome</keyword>